<dbReference type="PANTHER" id="PTHR33067:SF31">
    <property type="entry name" value="RNA-DIRECTED DNA POLYMERASE"/>
    <property type="match status" value="1"/>
</dbReference>
<organism evidence="2">
    <name type="scientific">Nicotiana tabacum</name>
    <name type="common">Common tobacco</name>
    <dbReference type="NCBI Taxonomy" id="4097"/>
    <lineage>
        <taxon>Eukaryota</taxon>
        <taxon>Viridiplantae</taxon>
        <taxon>Streptophyta</taxon>
        <taxon>Embryophyta</taxon>
        <taxon>Tracheophyta</taxon>
        <taxon>Spermatophyta</taxon>
        <taxon>Magnoliopsida</taxon>
        <taxon>eudicotyledons</taxon>
        <taxon>Gunneridae</taxon>
        <taxon>Pentapetalae</taxon>
        <taxon>asterids</taxon>
        <taxon>lamiids</taxon>
        <taxon>Solanales</taxon>
        <taxon>Solanaceae</taxon>
        <taxon>Nicotianoideae</taxon>
        <taxon>Nicotianeae</taxon>
        <taxon>Nicotiana</taxon>
    </lineage>
</organism>
<evidence type="ECO:0000256" key="1">
    <source>
        <dbReference type="SAM" id="MobiDB-lite"/>
    </source>
</evidence>
<dbReference type="CDD" id="cd00303">
    <property type="entry name" value="retropepsin_like"/>
    <property type="match status" value="1"/>
</dbReference>
<dbReference type="AlphaFoldDB" id="A0A1S3XXG3"/>
<evidence type="ECO:0000313" key="2">
    <source>
        <dbReference type="RefSeq" id="XP_016444636.1"/>
    </source>
</evidence>
<feature type="compositionally biased region" description="Basic and acidic residues" evidence="1">
    <location>
        <begin position="220"/>
        <end position="232"/>
    </location>
</feature>
<dbReference type="PaxDb" id="4097-A0A1S3XXG3"/>
<feature type="region of interest" description="Disordered" evidence="1">
    <location>
        <begin position="179"/>
        <end position="247"/>
    </location>
</feature>
<dbReference type="KEGG" id="nta:107769892"/>
<reference evidence="2" key="1">
    <citation type="submission" date="2025-08" db="UniProtKB">
        <authorList>
            <consortium name="RefSeq"/>
        </authorList>
    </citation>
    <scope>IDENTIFICATION</scope>
</reference>
<gene>
    <name evidence="2" type="primary">LOC107769892</name>
</gene>
<feature type="compositionally biased region" description="Basic residues" evidence="1">
    <location>
        <begin position="277"/>
        <end position="296"/>
    </location>
</feature>
<sequence length="296" mass="33345">MSFSIYRKLEKDIREIRSVPISLQLADQTTITPEGIVEDVFGRIAKFVFPIDFIVVTMEENKEVPFILGRSFLTMGRAILDIQDRKLMLRVGKEPLTFEMNVATGVKKEKPAASIEWKVKSSKEIPAVIEKTSVLCTPTRLTSGSVSEIENGYPENYGRSSMAIPKARRLAIVQLQDRLETSDAEETRAPSHNEPVSKKSSSSKSVTDSGTAKVLGNLLRKIESDGDPRNDVFEPVLSRNPEETLPKETMNIAPPPGTWPQNLTHHANMVFRESMRPHHRNNTKRARHSRGRSRKK</sequence>
<dbReference type="Gene3D" id="2.40.70.10">
    <property type="entry name" value="Acid Proteases"/>
    <property type="match status" value="1"/>
</dbReference>
<proteinExistence type="predicted"/>
<accession>A0A1S3XXG3</accession>
<name>A0A1S3XXG3_TOBAC</name>
<dbReference type="OrthoDB" id="1934381at2759"/>
<dbReference type="InterPro" id="IPR021109">
    <property type="entry name" value="Peptidase_aspartic_dom_sf"/>
</dbReference>
<dbReference type="PANTHER" id="PTHR33067">
    <property type="entry name" value="RNA-DIRECTED DNA POLYMERASE-RELATED"/>
    <property type="match status" value="1"/>
</dbReference>
<feature type="compositionally biased region" description="Basic and acidic residues" evidence="1">
    <location>
        <begin position="179"/>
        <end position="197"/>
    </location>
</feature>
<feature type="region of interest" description="Disordered" evidence="1">
    <location>
        <begin position="272"/>
        <end position="296"/>
    </location>
</feature>
<protein>
    <submittedName>
        <fullName evidence="2">Uncharacterized protein</fullName>
    </submittedName>
</protein>
<dbReference type="RefSeq" id="XP_016444636.1">
    <property type="nucleotide sequence ID" value="XM_016589150.1"/>
</dbReference>